<proteinExistence type="predicted"/>
<dbReference type="Pfam" id="PF13618">
    <property type="entry name" value="Gluconate_2-dh3"/>
    <property type="match status" value="1"/>
</dbReference>
<sequence>MDRRTTLQWMLAASAAMGVEVSAGATPAKRSGGKAKGYGTDPKLTPTYRSGELWPLTFTPQQSRTAQALCGLIIPADEHSPSAAQLKVHLFIDEWISAPYPDQSKDKEVIVAGLAWLESESRSRFGKTFAELDVGAQSQIADDICWIQKARPEHAAAARFFKRFRDLTAGGFYTTPEGSKDLGFVGNIPSVTFDGPPLKVLQIVGVA</sequence>
<organism evidence="2 3">
    <name type="scientific">Roseateles saccharophilus</name>
    <name type="common">Pseudomonas saccharophila</name>
    <dbReference type="NCBI Taxonomy" id="304"/>
    <lineage>
        <taxon>Bacteria</taxon>
        <taxon>Pseudomonadati</taxon>
        <taxon>Pseudomonadota</taxon>
        <taxon>Betaproteobacteria</taxon>
        <taxon>Burkholderiales</taxon>
        <taxon>Sphaerotilaceae</taxon>
        <taxon>Roseateles</taxon>
    </lineage>
</organism>
<dbReference type="InterPro" id="IPR027056">
    <property type="entry name" value="Gluconate_2DH_su3"/>
</dbReference>
<feature type="region of interest" description="Disordered" evidence="1">
    <location>
        <begin position="23"/>
        <end position="42"/>
    </location>
</feature>
<evidence type="ECO:0008006" key="4">
    <source>
        <dbReference type="Google" id="ProtNLM"/>
    </source>
</evidence>
<protein>
    <recommendedName>
        <fullName evidence="4">Gluconate 2-dehydrogenase subunit 3 family protein</fullName>
    </recommendedName>
</protein>
<comment type="caution">
    <text evidence="2">The sequence shown here is derived from an EMBL/GenBank/DDBJ whole genome shotgun (WGS) entry which is preliminary data.</text>
</comment>
<dbReference type="Proteomes" id="UP001180453">
    <property type="component" value="Unassembled WGS sequence"/>
</dbReference>
<keyword evidence="3" id="KW-1185">Reference proteome</keyword>
<accession>A0ABU1YPN1</accession>
<evidence type="ECO:0000256" key="1">
    <source>
        <dbReference type="SAM" id="MobiDB-lite"/>
    </source>
</evidence>
<evidence type="ECO:0000313" key="2">
    <source>
        <dbReference type="EMBL" id="MDR7270814.1"/>
    </source>
</evidence>
<gene>
    <name evidence="2" type="ORF">J2X20_003472</name>
</gene>
<dbReference type="RefSeq" id="WP_310267113.1">
    <property type="nucleotide sequence ID" value="NZ_JAVDXU010000002.1"/>
</dbReference>
<reference evidence="2 3" key="1">
    <citation type="submission" date="2023-07" db="EMBL/GenBank/DDBJ databases">
        <title>Sorghum-associated microbial communities from plants grown in Nebraska, USA.</title>
        <authorList>
            <person name="Schachtman D."/>
        </authorList>
    </citation>
    <scope>NUCLEOTIDE SEQUENCE [LARGE SCALE GENOMIC DNA]</scope>
    <source>
        <strain evidence="2 3">BE314</strain>
    </source>
</reference>
<evidence type="ECO:0000313" key="3">
    <source>
        <dbReference type="Proteomes" id="UP001180453"/>
    </source>
</evidence>
<dbReference type="EMBL" id="JAVDXU010000002">
    <property type="protein sequence ID" value="MDR7270814.1"/>
    <property type="molecule type" value="Genomic_DNA"/>
</dbReference>
<name>A0ABU1YPN1_ROSSA</name>